<protein>
    <submittedName>
        <fullName evidence="2">Uncharacterized protein</fullName>
    </submittedName>
</protein>
<accession>A0A7I8L7A8</accession>
<keyword evidence="1" id="KW-0175">Coiled coil</keyword>
<sequence>MIGAMAPKISDVCFEALKTDNENLRADQRKMVEDMEKSKEESMDLMRQLLQNMQQFQLTVYVRLDALEKKEHSTLQPTSSLRPEQLES</sequence>
<keyword evidence="3" id="KW-1185">Reference proteome</keyword>
<dbReference type="Proteomes" id="UP000663760">
    <property type="component" value="Chromosome 12"/>
</dbReference>
<dbReference type="AlphaFoldDB" id="A0A7I8L7A8"/>
<feature type="coiled-coil region" evidence="1">
    <location>
        <begin position="21"/>
        <end position="52"/>
    </location>
</feature>
<proteinExistence type="predicted"/>
<evidence type="ECO:0000313" key="3">
    <source>
        <dbReference type="Proteomes" id="UP000663760"/>
    </source>
</evidence>
<evidence type="ECO:0000313" key="2">
    <source>
        <dbReference type="EMBL" id="CAA7405899.1"/>
    </source>
</evidence>
<evidence type="ECO:0000256" key="1">
    <source>
        <dbReference type="SAM" id="Coils"/>
    </source>
</evidence>
<organism evidence="2 3">
    <name type="scientific">Spirodela intermedia</name>
    <name type="common">Intermediate duckweed</name>
    <dbReference type="NCBI Taxonomy" id="51605"/>
    <lineage>
        <taxon>Eukaryota</taxon>
        <taxon>Viridiplantae</taxon>
        <taxon>Streptophyta</taxon>
        <taxon>Embryophyta</taxon>
        <taxon>Tracheophyta</taxon>
        <taxon>Spermatophyta</taxon>
        <taxon>Magnoliopsida</taxon>
        <taxon>Liliopsida</taxon>
        <taxon>Araceae</taxon>
        <taxon>Lemnoideae</taxon>
        <taxon>Spirodela</taxon>
    </lineage>
</organism>
<name>A0A7I8L7A8_SPIIN</name>
<gene>
    <name evidence="2" type="ORF">SI8410_12016577</name>
</gene>
<dbReference type="EMBL" id="LR746275">
    <property type="protein sequence ID" value="CAA7405899.1"/>
    <property type="molecule type" value="Genomic_DNA"/>
</dbReference>
<reference evidence="2" key="1">
    <citation type="submission" date="2020-02" db="EMBL/GenBank/DDBJ databases">
        <authorList>
            <person name="Scholz U."/>
            <person name="Mascher M."/>
            <person name="Fiebig A."/>
        </authorList>
    </citation>
    <scope>NUCLEOTIDE SEQUENCE</scope>
</reference>